<dbReference type="AlphaFoldDB" id="A0A5E6QYS2"/>
<proteinExistence type="predicted"/>
<protein>
    <submittedName>
        <fullName evidence="1">Uncharacterized protein</fullName>
    </submittedName>
</protein>
<gene>
    <name evidence="1" type="ORF">PS662_01122</name>
</gene>
<evidence type="ECO:0000313" key="1">
    <source>
        <dbReference type="EMBL" id="VVM57335.1"/>
    </source>
</evidence>
<name>A0A5E6QYS2_PSEFL</name>
<dbReference type="RefSeq" id="WP_150710039.1">
    <property type="nucleotide sequence ID" value="NZ_CABVHK010000003.1"/>
</dbReference>
<dbReference type="Proteomes" id="UP000326953">
    <property type="component" value="Unassembled WGS sequence"/>
</dbReference>
<organism evidence="1 2">
    <name type="scientific">Pseudomonas fluorescens</name>
    <dbReference type="NCBI Taxonomy" id="294"/>
    <lineage>
        <taxon>Bacteria</taxon>
        <taxon>Pseudomonadati</taxon>
        <taxon>Pseudomonadota</taxon>
        <taxon>Gammaproteobacteria</taxon>
        <taxon>Pseudomonadales</taxon>
        <taxon>Pseudomonadaceae</taxon>
        <taxon>Pseudomonas</taxon>
    </lineage>
</organism>
<sequence length="84" mass="9822">MPCIKLHTYWQKWMSFDFSYDQLIALKQHLRSGTDSTIRIGGHVFRYADGYLYFANVGTPNKYYFDTPLSEIFELIDQAIATDS</sequence>
<dbReference type="OrthoDB" id="7027972at2"/>
<accession>A0A5E6QYS2</accession>
<evidence type="ECO:0000313" key="2">
    <source>
        <dbReference type="Proteomes" id="UP000326953"/>
    </source>
</evidence>
<dbReference type="EMBL" id="CABVHK010000003">
    <property type="protein sequence ID" value="VVM57335.1"/>
    <property type="molecule type" value="Genomic_DNA"/>
</dbReference>
<reference evidence="1 2" key="1">
    <citation type="submission" date="2019-09" db="EMBL/GenBank/DDBJ databases">
        <authorList>
            <person name="Chandra G."/>
            <person name="Truman W A."/>
        </authorList>
    </citation>
    <scope>NUCLEOTIDE SEQUENCE [LARGE SCALE GENOMIC DNA]</scope>
    <source>
        <strain evidence="1">PS662</strain>
    </source>
</reference>